<evidence type="ECO:0000256" key="1">
    <source>
        <dbReference type="ARBA" id="ARBA00022723"/>
    </source>
</evidence>
<dbReference type="Proteomes" id="UP000503540">
    <property type="component" value="Chromosome"/>
</dbReference>
<dbReference type="AlphaFoldDB" id="A0A6G9Y810"/>
<dbReference type="Gene3D" id="3.60.21.10">
    <property type="match status" value="1"/>
</dbReference>
<dbReference type="KEGG" id="nah:F5544_07225"/>
<dbReference type="GO" id="GO:0046872">
    <property type="term" value="F:metal ion binding"/>
    <property type="evidence" value="ECO:0007669"/>
    <property type="project" value="UniProtKB-KW"/>
</dbReference>
<organism evidence="7 8">
    <name type="scientific">Nocardia arthritidis</name>
    <dbReference type="NCBI Taxonomy" id="228602"/>
    <lineage>
        <taxon>Bacteria</taxon>
        <taxon>Bacillati</taxon>
        <taxon>Actinomycetota</taxon>
        <taxon>Actinomycetes</taxon>
        <taxon>Mycobacteriales</taxon>
        <taxon>Nocardiaceae</taxon>
        <taxon>Nocardia</taxon>
    </lineage>
</organism>
<dbReference type="InterPro" id="IPR004843">
    <property type="entry name" value="Calcineurin-like_PHP"/>
</dbReference>
<evidence type="ECO:0000259" key="6">
    <source>
        <dbReference type="Pfam" id="PF00149"/>
    </source>
</evidence>
<feature type="chain" id="PRO_5039729869" evidence="5">
    <location>
        <begin position="27"/>
        <end position="488"/>
    </location>
</feature>
<keyword evidence="5" id="KW-0732">Signal</keyword>
<dbReference type="EMBL" id="CP046172">
    <property type="protein sequence ID" value="QIS09352.1"/>
    <property type="molecule type" value="Genomic_DNA"/>
</dbReference>
<evidence type="ECO:0000313" key="8">
    <source>
        <dbReference type="Proteomes" id="UP000503540"/>
    </source>
</evidence>
<comment type="similarity">
    <text evidence="4">Belongs to the cyclic nucleotide phosphodiesterase class-III family.</text>
</comment>
<dbReference type="RefSeq" id="WP_167472469.1">
    <property type="nucleotide sequence ID" value="NZ_CP046172.1"/>
</dbReference>
<dbReference type="SUPFAM" id="SSF56300">
    <property type="entry name" value="Metallo-dependent phosphatases"/>
    <property type="match status" value="1"/>
</dbReference>
<sequence length="488" mass="53112">MSRYGPSRRTVFGVLAATAAVPGLLAARPGSFRAQRDSIVATGLEVVTITDRSVIVTWNTVASDTGMPLPADTELWIGPADSGRRPVLAHSDPAPTAYHYAEVDGLEPGRTYRFEAWSGGVRATAARNVTTQRSGRPESSGVFTTLVPPPGRLLRTFVLANDIHYGEPVSGLVLRNRPRGVRQDPGHPPYSEVMLDATLADARAHGADHLIVAGDLTNEALPAECRGVRAHLDTWGTLGTDYFVCRGNHDRPHIGPEYRTGPAVPGSAHHDCWGADFLPHQELQVYEVGGLRLLGLDTTDLDASGGRIEPQQFDHLRTVLRAEPDRPTLVFGHHPVTRDSAFTNLGGPGFVLDRRAAALLQELYRTAPGVFLQHSGHTHRTRRSTPDIPLDVEFLEVAAVKEYPGGYCLLRVHEGGYQINFYKTRTDAARRWSTRTRCQYFGLLPGYALGSTADRNHVVLRDFSGLTAEPPEAAAARACTAAAPDRLR</sequence>
<evidence type="ECO:0000256" key="2">
    <source>
        <dbReference type="ARBA" id="ARBA00022801"/>
    </source>
</evidence>
<reference evidence="7 8" key="1">
    <citation type="journal article" date="2019" name="ACS Chem. Biol.">
        <title>Identification and Mobilization of a Cryptic Antibiotic Biosynthesis Gene Locus from a Human-Pathogenic Nocardia Isolate.</title>
        <authorList>
            <person name="Herisse M."/>
            <person name="Ishida K."/>
            <person name="Porter J.L."/>
            <person name="Howden B."/>
            <person name="Hertweck C."/>
            <person name="Stinear T.P."/>
            <person name="Pidot S.J."/>
        </authorList>
    </citation>
    <scope>NUCLEOTIDE SEQUENCE [LARGE SCALE GENOMIC DNA]</scope>
    <source>
        <strain evidence="7 8">AUSMDU00012717</strain>
    </source>
</reference>
<name>A0A6G9Y810_9NOCA</name>
<dbReference type="PANTHER" id="PTHR42988">
    <property type="entry name" value="PHOSPHOHYDROLASE"/>
    <property type="match status" value="1"/>
</dbReference>
<dbReference type="InterPro" id="IPR029052">
    <property type="entry name" value="Metallo-depent_PP-like"/>
</dbReference>
<proteinExistence type="inferred from homology"/>
<keyword evidence="1" id="KW-0479">Metal-binding</keyword>
<feature type="domain" description="Calcineurin-like phosphoesterase" evidence="6">
    <location>
        <begin position="156"/>
        <end position="380"/>
    </location>
</feature>
<keyword evidence="3" id="KW-0408">Iron</keyword>
<protein>
    <submittedName>
        <fullName evidence="7">Phosphohydrolase</fullName>
    </submittedName>
</protein>
<dbReference type="InterPro" id="IPR006311">
    <property type="entry name" value="TAT_signal"/>
</dbReference>
<evidence type="ECO:0000256" key="5">
    <source>
        <dbReference type="SAM" id="SignalP"/>
    </source>
</evidence>
<dbReference type="Pfam" id="PF00149">
    <property type="entry name" value="Metallophos"/>
    <property type="match status" value="1"/>
</dbReference>
<dbReference type="GO" id="GO:0016787">
    <property type="term" value="F:hydrolase activity"/>
    <property type="evidence" value="ECO:0007669"/>
    <property type="project" value="UniProtKB-KW"/>
</dbReference>
<keyword evidence="2 7" id="KW-0378">Hydrolase</keyword>
<keyword evidence="8" id="KW-1185">Reference proteome</keyword>
<feature type="signal peptide" evidence="5">
    <location>
        <begin position="1"/>
        <end position="26"/>
    </location>
</feature>
<dbReference type="PANTHER" id="PTHR42988:SF2">
    <property type="entry name" value="CYCLIC NUCLEOTIDE PHOSPHODIESTERASE CBUA0032-RELATED"/>
    <property type="match status" value="1"/>
</dbReference>
<gene>
    <name evidence="7" type="ORF">F5544_07225</name>
</gene>
<evidence type="ECO:0000256" key="4">
    <source>
        <dbReference type="ARBA" id="ARBA00025742"/>
    </source>
</evidence>
<dbReference type="CDD" id="cd00063">
    <property type="entry name" value="FN3"/>
    <property type="match status" value="1"/>
</dbReference>
<dbReference type="InterPro" id="IPR050884">
    <property type="entry name" value="CNP_phosphodiesterase-III"/>
</dbReference>
<evidence type="ECO:0000256" key="3">
    <source>
        <dbReference type="ARBA" id="ARBA00023004"/>
    </source>
</evidence>
<accession>A0A6G9Y810</accession>
<dbReference type="PROSITE" id="PS51318">
    <property type="entry name" value="TAT"/>
    <property type="match status" value="1"/>
</dbReference>
<evidence type="ECO:0000313" key="7">
    <source>
        <dbReference type="EMBL" id="QIS09352.1"/>
    </source>
</evidence>
<dbReference type="InterPro" id="IPR003961">
    <property type="entry name" value="FN3_dom"/>
</dbReference>